<dbReference type="Pfam" id="PF00106">
    <property type="entry name" value="adh_short"/>
    <property type="match status" value="1"/>
</dbReference>
<reference evidence="4 5" key="1">
    <citation type="journal article" date="2019" name="Int. J. Syst. Evol. Microbiol.">
        <title>The Global Catalogue of Microorganisms (GCM) 10K type strain sequencing project: providing services to taxonomists for standard genome sequencing and annotation.</title>
        <authorList>
            <consortium name="The Broad Institute Genomics Platform"/>
            <consortium name="The Broad Institute Genome Sequencing Center for Infectious Disease"/>
            <person name="Wu L."/>
            <person name="Ma J."/>
        </authorList>
    </citation>
    <scope>NUCLEOTIDE SEQUENCE [LARGE SCALE GENOMIC DNA]</scope>
    <source>
        <strain evidence="4 5">CGMCC 1.3240</strain>
    </source>
</reference>
<dbReference type="AlphaFoldDB" id="A0ABD5V458"/>
<organism evidence="4 5">
    <name type="scientific">Halalkalicoccus tibetensis</name>
    <dbReference type="NCBI Taxonomy" id="175632"/>
    <lineage>
        <taxon>Archaea</taxon>
        <taxon>Methanobacteriati</taxon>
        <taxon>Methanobacteriota</taxon>
        <taxon>Stenosarchaea group</taxon>
        <taxon>Halobacteria</taxon>
        <taxon>Halobacteriales</taxon>
        <taxon>Halococcaceae</taxon>
        <taxon>Halalkalicoccus</taxon>
    </lineage>
</organism>
<dbReference type="InterPro" id="IPR020904">
    <property type="entry name" value="Sc_DH/Rdtase_CS"/>
</dbReference>
<comment type="similarity">
    <text evidence="1 3">Belongs to the short-chain dehydrogenases/reductases (SDR) family.</text>
</comment>
<evidence type="ECO:0000313" key="4">
    <source>
        <dbReference type="EMBL" id="MFC6906200.1"/>
    </source>
</evidence>
<name>A0ABD5V458_9EURY</name>
<evidence type="ECO:0000256" key="1">
    <source>
        <dbReference type="ARBA" id="ARBA00006484"/>
    </source>
</evidence>
<keyword evidence="5" id="KW-1185">Reference proteome</keyword>
<evidence type="ECO:0000256" key="2">
    <source>
        <dbReference type="ARBA" id="ARBA00023002"/>
    </source>
</evidence>
<dbReference type="PRINTS" id="PR00081">
    <property type="entry name" value="GDHRDH"/>
</dbReference>
<dbReference type="SUPFAM" id="SSF51735">
    <property type="entry name" value="NAD(P)-binding Rossmann-fold domains"/>
    <property type="match status" value="1"/>
</dbReference>
<dbReference type="CDD" id="cd05374">
    <property type="entry name" value="17beta-HSD-like_SDR_c"/>
    <property type="match status" value="1"/>
</dbReference>
<protein>
    <submittedName>
        <fullName evidence="4">SDR family oxidoreductase</fullName>
        <ecNumber evidence="4">1.1.-.-</ecNumber>
    </submittedName>
</protein>
<accession>A0ABD5V458</accession>
<dbReference type="InterPro" id="IPR002347">
    <property type="entry name" value="SDR_fam"/>
</dbReference>
<dbReference type="PANTHER" id="PTHR44169:SF6">
    <property type="entry name" value="NADPH-DEPENDENT 1-ACYLDIHYDROXYACETONE PHOSPHATE REDUCTASE"/>
    <property type="match status" value="1"/>
</dbReference>
<comment type="caution">
    <text evidence="4">The sequence shown here is derived from an EMBL/GenBank/DDBJ whole genome shotgun (WGS) entry which is preliminary data.</text>
</comment>
<dbReference type="Proteomes" id="UP001596312">
    <property type="component" value="Unassembled WGS sequence"/>
</dbReference>
<dbReference type="PRINTS" id="PR00080">
    <property type="entry name" value="SDRFAMILY"/>
</dbReference>
<dbReference type="PANTHER" id="PTHR44169">
    <property type="entry name" value="NADPH-DEPENDENT 1-ACYLDIHYDROXYACETONE PHOSPHATE REDUCTASE"/>
    <property type="match status" value="1"/>
</dbReference>
<dbReference type="Gene3D" id="3.40.50.720">
    <property type="entry name" value="NAD(P)-binding Rossmann-like Domain"/>
    <property type="match status" value="1"/>
</dbReference>
<dbReference type="EC" id="1.1.-.-" evidence="4"/>
<evidence type="ECO:0000313" key="5">
    <source>
        <dbReference type="Proteomes" id="UP001596312"/>
    </source>
</evidence>
<dbReference type="InterPro" id="IPR036291">
    <property type="entry name" value="NAD(P)-bd_dom_sf"/>
</dbReference>
<sequence>MTVACESGDVSPTVLITGCSSGIGHATALAFNERGWEVYATAPDRSSIDDLEEAGCHVAKLDVTDPGDAGVVADRIVDEQGRIDCLFNNAGYGQIGPLEELPTEQLREQFEVNYFGAHRVARAVLPYMREQGSGLIVNTSSVYGRTILMGQGAYASSKWALEALSDTLRVELSDHDVDVVSLEPGPVETEFGERAIGEIDKLERTGAYEWFYTLFDTRRYGRRLIDRALGHVQPEDVAEVVIEIAESEDRPRRRIVGPWKYMVWLGYVLPDGVRDRALELLKRLP</sequence>
<gene>
    <name evidence="4" type="ORF">ACFQGH_13455</name>
</gene>
<dbReference type="GO" id="GO:0016491">
    <property type="term" value="F:oxidoreductase activity"/>
    <property type="evidence" value="ECO:0007669"/>
    <property type="project" value="UniProtKB-KW"/>
</dbReference>
<dbReference type="EMBL" id="JBHSXQ010000004">
    <property type="protein sequence ID" value="MFC6906200.1"/>
    <property type="molecule type" value="Genomic_DNA"/>
</dbReference>
<dbReference type="RefSeq" id="WP_390220959.1">
    <property type="nucleotide sequence ID" value="NZ_JBBMXV010000004.1"/>
</dbReference>
<evidence type="ECO:0000256" key="3">
    <source>
        <dbReference type="RuleBase" id="RU000363"/>
    </source>
</evidence>
<proteinExistence type="inferred from homology"/>
<dbReference type="PROSITE" id="PS00061">
    <property type="entry name" value="ADH_SHORT"/>
    <property type="match status" value="1"/>
</dbReference>
<keyword evidence="2 4" id="KW-0560">Oxidoreductase</keyword>